<evidence type="ECO:0000313" key="5">
    <source>
        <dbReference type="Proteomes" id="UP000583929"/>
    </source>
</evidence>
<sequence>MIALFNFHLLSSIWLLLLAMAKCTFGESSTCLTVYREGGAPAVFQSPKCPRWKLSSSESYYASQSWNTEPCQLSMLQGRRHSQEDRALCVLDLRIPFPGKFGLKEVTVGVVAVFDGHNGAEASELASKLLLEYFILHTYFLLDATYSVVFKRPIGRLLKSNEDDNVFRLLNWEEVLGHHELDHQRFKTSLSDNFVDAPHLVILKEALLRAINDIDAIFTKACYICCGIEASRKNLESGSTATVILLADGQLLVANIGDSKAFLCSEKFQSPAEAKATYLKLYRQERRNGAISHVRNGVNSRSPSSSGSLHFSVKELTRDHHPNRDDERFRVENAGGYVLEWGGVPRVNGQLAISRAIGDVSFKSYGVISAPEWTDWQPLTTNDSYLVAASDGIFEKLSLQDVCDLLWEVRSHGPRRSELSSSCSYSLADCIVNNAFEKGSMDNVAAVVVPLENKEGDKGSPASGLQNSMYDFSVNEIRSEIVHVKPAHPVMTKFERLLVQRKQGYIGWFYLAENLAELTDYTLQAEKVDNGNYAVPKALPGSIDHSFSGSVNLYHDHNLCLHHGMNADGTKDQCINPEGFSSFIGFLESIPIHGSDSKNGSSEFEISSLSYVLKKRFGQGSYGEVWMAFHWNFHEGSNSSDFSGRENNVSFNSIPFDSQSKNSSSSGHNGQSGSVEDNLFVLKRIMVEKGTAVYLSGLRERHFGEVFLNASKCLGGLPTTGALGSFPKTSCLGVYDIIETNEYMAHEIGNSWSFKNMIQDKFSPQRGYYEEGLNHIARFVESFESRTNEIWLVFHYEGVSLSKLLYSLKEVDKNGNEEKAEDGKYAQMLYPSKWWHWLKTTEAGQEEMRSLIWQLLMAVKSCHDRNITHRDIKPGNMVICFKDQKTGRCLNVIPNGEDNSTSKMRIIDFGSAMDEFTLKHLYGSSGPSKAEQTNEYAPPEALLNSSWHQGPMTKTLKYDMWSIGVVILELTLGSPNVFQISDYTRALLDQHLQGWNVGLKELAYKLRSFMELCILVPGAFPKHHSTMDRVGVSPASWKCSEEFFSYQIRSRDPLKIGFNNVWLLRLVRDLLLWNPAMTSSQFRARGCLHDSEVPAFLDGLGPLRGQLDSLVKHPTHPQYVHGMRLLGVEDEHLL</sequence>
<evidence type="ECO:0000256" key="1">
    <source>
        <dbReference type="SAM" id="SignalP"/>
    </source>
</evidence>
<name>A0A7J6G325_CANSA</name>
<dbReference type="InterPro" id="IPR011009">
    <property type="entry name" value="Kinase-like_dom_sf"/>
</dbReference>
<feature type="chain" id="PRO_5029809233" description="Protein-serine/threonine phosphatase" evidence="1">
    <location>
        <begin position="27"/>
        <end position="1134"/>
    </location>
</feature>
<dbReference type="Gene3D" id="1.10.510.10">
    <property type="entry name" value="Transferase(Phosphotransferase) domain 1"/>
    <property type="match status" value="1"/>
</dbReference>
<dbReference type="SMART" id="SM00220">
    <property type="entry name" value="S_TKc"/>
    <property type="match status" value="1"/>
</dbReference>
<dbReference type="GO" id="GO:0004672">
    <property type="term" value="F:protein kinase activity"/>
    <property type="evidence" value="ECO:0007669"/>
    <property type="project" value="InterPro"/>
</dbReference>
<evidence type="ECO:0000313" key="4">
    <source>
        <dbReference type="EMBL" id="KAF4376449.1"/>
    </source>
</evidence>
<accession>A0A7J6G325</accession>
<dbReference type="InterPro" id="IPR036457">
    <property type="entry name" value="PPM-type-like_dom_sf"/>
</dbReference>
<evidence type="ECO:0008006" key="6">
    <source>
        <dbReference type="Google" id="ProtNLM"/>
    </source>
</evidence>
<feature type="signal peptide" evidence="1">
    <location>
        <begin position="1"/>
        <end position="26"/>
    </location>
</feature>
<comment type="caution">
    <text evidence="4">The sequence shown here is derived from an EMBL/GenBank/DDBJ whole genome shotgun (WGS) entry which is preliminary data.</text>
</comment>
<dbReference type="InterPro" id="IPR000719">
    <property type="entry name" value="Prot_kinase_dom"/>
</dbReference>
<evidence type="ECO:0000259" key="2">
    <source>
        <dbReference type="PROSITE" id="PS50011"/>
    </source>
</evidence>
<dbReference type="EMBL" id="JAATIQ010000153">
    <property type="protein sequence ID" value="KAF4376449.1"/>
    <property type="molecule type" value="Genomic_DNA"/>
</dbReference>
<dbReference type="AlphaFoldDB" id="A0A7J6G325"/>
<dbReference type="Pfam" id="PF00069">
    <property type="entry name" value="Pkinase"/>
    <property type="match status" value="1"/>
</dbReference>
<dbReference type="InterPro" id="IPR015655">
    <property type="entry name" value="PP2C"/>
</dbReference>
<gene>
    <name evidence="4" type="ORF">G4B88_017185</name>
</gene>
<dbReference type="PROSITE" id="PS00108">
    <property type="entry name" value="PROTEIN_KINASE_ST"/>
    <property type="match status" value="1"/>
</dbReference>
<dbReference type="SUPFAM" id="SSF81606">
    <property type="entry name" value="PP2C-like"/>
    <property type="match status" value="1"/>
</dbReference>
<dbReference type="Pfam" id="PF00481">
    <property type="entry name" value="PP2C"/>
    <property type="match status" value="2"/>
</dbReference>
<dbReference type="InterPro" id="IPR008271">
    <property type="entry name" value="Ser/Thr_kinase_AS"/>
</dbReference>
<dbReference type="PANTHER" id="PTHR47992">
    <property type="entry name" value="PROTEIN PHOSPHATASE"/>
    <property type="match status" value="1"/>
</dbReference>
<dbReference type="PROSITE" id="PS51746">
    <property type="entry name" value="PPM_2"/>
    <property type="match status" value="1"/>
</dbReference>
<reference evidence="4 5" key="1">
    <citation type="journal article" date="2020" name="bioRxiv">
        <title>Sequence and annotation of 42 cannabis genomes reveals extensive copy number variation in cannabinoid synthesis and pathogen resistance genes.</title>
        <authorList>
            <person name="Mckernan K.J."/>
            <person name="Helbert Y."/>
            <person name="Kane L.T."/>
            <person name="Ebling H."/>
            <person name="Zhang L."/>
            <person name="Liu B."/>
            <person name="Eaton Z."/>
            <person name="Mclaughlin S."/>
            <person name="Kingan S."/>
            <person name="Baybayan P."/>
            <person name="Concepcion G."/>
            <person name="Jordan M."/>
            <person name="Riva A."/>
            <person name="Barbazuk W."/>
            <person name="Harkins T."/>
        </authorList>
    </citation>
    <scope>NUCLEOTIDE SEQUENCE [LARGE SCALE GENOMIC DNA]</scope>
    <source>
        <strain evidence="5">cv. Jamaican Lion 4</strain>
        <tissue evidence="4">Leaf</tissue>
    </source>
</reference>
<dbReference type="GO" id="GO:0005524">
    <property type="term" value="F:ATP binding"/>
    <property type="evidence" value="ECO:0007669"/>
    <property type="project" value="InterPro"/>
</dbReference>
<feature type="domain" description="PPM-type phosphatase" evidence="3">
    <location>
        <begin position="70"/>
        <end position="451"/>
    </location>
</feature>
<proteinExistence type="predicted"/>
<evidence type="ECO:0000259" key="3">
    <source>
        <dbReference type="PROSITE" id="PS51746"/>
    </source>
</evidence>
<dbReference type="PROSITE" id="PS50011">
    <property type="entry name" value="PROTEIN_KINASE_DOM"/>
    <property type="match status" value="1"/>
</dbReference>
<dbReference type="Proteomes" id="UP000583929">
    <property type="component" value="Unassembled WGS sequence"/>
</dbReference>
<keyword evidence="1" id="KW-0732">Signal</keyword>
<organism evidence="4 5">
    <name type="scientific">Cannabis sativa</name>
    <name type="common">Hemp</name>
    <name type="synonym">Marijuana</name>
    <dbReference type="NCBI Taxonomy" id="3483"/>
    <lineage>
        <taxon>Eukaryota</taxon>
        <taxon>Viridiplantae</taxon>
        <taxon>Streptophyta</taxon>
        <taxon>Embryophyta</taxon>
        <taxon>Tracheophyta</taxon>
        <taxon>Spermatophyta</taxon>
        <taxon>Magnoliopsida</taxon>
        <taxon>eudicotyledons</taxon>
        <taxon>Gunneridae</taxon>
        <taxon>Pentapetalae</taxon>
        <taxon>rosids</taxon>
        <taxon>fabids</taxon>
        <taxon>Rosales</taxon>
        <taxon>Cannabaceae</taxon>
        <taxon>Cannabis</taxon>
    </lineage>
</organism>
<dbReference type="Gene3D" id="3.60.40.10">
    <property type="entry name" value="PPM-type phosphatase domain"/>
    <property type="match status" value="1"/>
</dbReference>
<dbReference type="CDD" id="cd00143">
    <property type="entry name" value="PP2Cc"/>
    <property type="match status" value="1"/>
</dbReference>
<dbReference type="SUPFAM" id="SSF56112">
    <property type="entry name" value="Protein kinase-like (PK-like)"/>
    <property type="match status" value="1"/>
</dbReference>
<dbReference type="GO" id="GO:0004722">
    <property type="term" value="F:protein serine/threonine phosphatase activity"/>
    <property type="evidence" value="ECO:0007669"/>
    <property type="project" value="InterPro"/>
</dbReference>
<dbReference type="SMART" id="SM00332">
    <property type="entry name" value="PP2Cc"/>
    <property type="match status" value="1"/>
</dbReference>
<feature type="domain" description="Protein kinase" evidence="2">
    <location>
        <begin position="611"/>
        <end position="1044"/>
    </location>
</feature>
<keyword evidence="5" id="KW-1185">Reference proteome</keyword>
<protein>
    <recommendedName>
        <fullName evidence="6">Protein-serine/threonine phosphatase</fullName>
    </recommendedName>
</protein>
<dbReference type="InterPro" id="IPR001932">
    <property type="entry name" value="PPM-type_phosphatase-like_dom"/>
</dbReference>